<dbReference type="PANTHER" id="PTHR40448">
    <property type="entry name" value="TWO-COMPONENT SENSOR HISTIDINE KINASE"/>
    <property type="match status" value="1"/>
</dbReference>
<dbReference type="Proteomes" id="UP000196386">
    <property type="component" value="Unassembled WGS sequence"/>
</dbReference>
<dbReference type="InterPro" id="IPR032834">
    <property type="entry name" value="NatK-like_C"/>
</dbReference>
<dbReference type="SUPFAM" id="SSF55874">
    <property type="entry name" value="ATPase domain of HSP90 chaperone/DNA topoisomerase II/histidine kinase"/>
    <property type="match status" value="1"/>
</dbReference>
<evidence type="ECO:0000313" key="2">
    <source>
        <dbReference type="EMBL" id="OUP63560.1"/>
    </source>
</evidence>
<dbReference type="AlphaFoldDB" id="A0A1Y4M5X6"/>
<name>A0A1Y4M5X6_9FIRM</name>
<dbReference type="EMBL" id="NFKP01000063">
    <property type="protein sequence ID" value="OUP63560.1"/>
    <property type="molecule type" value="Genomic_DNA"/>
</dbReference>
<organism evidence="2 3">
    <name type="scientific">Anaerotruncus colihominis</name>
    <dbReference type="NCBI Taxonomy" id="169435"/>
    <lineage>
        <taxon>Bacteria</taxon>
        <taxon>Bacillati</taxon>
        <taxon>Bacillota</taxon>
        <taxon>Clostridia</taxon>
        <taxon>Eubacteriales</taxon>
        <taxon>Oscillospiraceae</taxon>
        <taxon>Anaerotruncus</taxon>
    </lineage>
</organism>
<proteinExistence type="predicted"/>
<evidence type="ECO:0000259" key="1">
    <source>
        <dbReference type="Pfam" id="PF14501"/>
    </source>
</evidence>
<dbReference type="Pfam" id="PF14501">
    <property type="entry name" value="HATPase_c_5"/>
    <property type="match status" value="1"/>
</dbReference>
<dbReference type="Gene3D" id="3.30.565.10">
    <property type="entry name" value="Histidine kinase-like ATPase, C-terminal domain"/>
    <property type="match status" value="1"/>
</dbReference>
<sequence length="188" mass="22191">WQGNQKDYYQYMTTIGEHYLQAELRHFRAYQERETRVRKMRHDMRNHLLCLRELAENGKTEQIKEYLGELSGALRETEQTVYSGNEIADAIINEKEVLARAGGVRISLEGRLPEEITIKATDLCTIFANALDNALEAVKDLEEKWIDIRIRQQWRMLFITFRNPTEEEMQGPVPHNKPPVYRSLQIWI</sequence>
<comment type="caution">
    <text evidence="2">The sequence shown here is derived from an EMBL/GenBank/DDBJ whole genome shotgun (WGS) entry which is preliminary data.</text>
</comment>
<gene>
    <name evidence="2" type="ORF">B5F11_20490</name>
</gene>
<dbReference type="InterPro" id="IPR036890">
    <property type="entry name" value="HATPase_C_sf"/>
</dbReference>
<dbReference type="GO" id="GO:0042802">
    <property type="term" value="F:identical protein binding"/>
    <property type="evidence" value="ECO:0007669"/>
    <property type="project" value="TreeGrafter"/>
</dbReference>
<reference evidence="3" key="1">
    <citation type="submission" date="2017-04" db="EMBL/GenBank/DDBJ databases">
        <title>Function of individual gut microbiota members based on whole genome sequencing of pure cultures obtained from chicken caecum.</title>
        <authorList>
            <person name="Medvecky M."/>
            <person name="Cejkova D."/>
            <person name="Polansky O."/>
            <person name="Karasova D."/>
            <person name="Kubasova T."/>
            <person name="Cizek A."/>
            <person name="Rychlik I."/>
        </authorList>
    </citation>
    <scope>NUCLEOTIDE SEQUENCE [LARGE SCALE GENOMIC DNA]</scope>
    <source>
        <strain evidence="3">An175</strain>
    </source>
</reference>
<feature type="non-terminal residue" evidence="2">
    <location>
        <position position="1"/>
    </location>
</feature>
<evidence type="ECO:0000313" key="3">
    <source>
        <dbReference type="Proteomes" id="UP000196386"/>
    </source>
</evidence>
<protein>
    <recommendedName>
        <fullName evidence="1">Sensor histidine kinase NatK-like C-terminal domain-containing protein</fullName>
    </recommendedName>
</protein>
<dbReference type="PANTHER" id="PTHR40448:SF1">
    <property type="entry name" value="TWO-COMPONENT SENSOR HISTIDINE KINASE"/>
    <property type="match status" value="1"/>
</dbReference>
<accession>A0A1Y4M5X6</accession>
<feature type="domain" description="Sensor histidine kinase NatK-like C-terminal" evidence="1">
    <location>
        <begin position="119"/>
        <end position="170"/>
    </location>
</feature>